<dbReference type="HOGENOM" id="CLU_1496795_0_0_1"/>
<organism evidence="1 2">
    <name type="scientific">Piloderma croceum (strain F 1598)</name>
    <dbReference type="NCBI Taxonomy" id="765440"/>
    <lineage>
        <taxon>Eukaryota</taxon>
        <taxon>Fungi</taxon>
        <taxon>Dikarya</taxon>
        <taxon>Basidiomycota</taxon>
        <taxon>Agaricomycotina</taxon>
        <taxon>Agaricomycetes</taxon>
        <taxon>Agaricomycetidae</taxon>
        <taxon>Atheliales</taxon>
        <taxon>Atheliaceae</taxon>
        <taxon>Piloderma</taxon>
    </lineage>
</organism>
<sequence length="180" mass="20443">MSRWYGPEDKAPLEPPIRGGDKTVSEFMGDIHIPRNPFQTDIYYAGNLIISGVMKVNKDISPLAAVFHVCPPREYKGFDFMRPLLLAMVHKDPAKRPTIDQVINRFTEMCKELGTFKLRARVGPRDERTPANPYECLIPVPPNFGGLEPKCPMQITEFRASGADIYGTMLHRIWGFLNHV</sequence>
<reference evidence="2" key="2">
    <citation type="submission" date="2015-01" db="EMBL/GenBank/DDBJ databases">
        <title>Evolutionary Origins and Diversification of the Mycorrhizal Mutualists.</title>
        <authorList>
            <consortium name="DOE Joint Genome Institute"/>
            <consortium name="Mycorrhizal Genomics Consortium"/>
            <person name="Kohler A."/>
            <person name="Kuo A."/>
            <person name="Nagy L.G."/>
            <person name="Floudas D."/>
            <person name="Copeland A."/>
            <person name="Barry K.W."/>
            <person name="Cichocki N."/>
            <person name="Veneault-Fourrey C."/>
            <person name="LaButti K."/>
            <person name="Lindquist E.A."/>
            <person name="Lipzen A."/>
            <person name="Lundell T."/>
            <person name="Morin E."/>
            <person name="Murat C."/>
            <person name="Riley R."/>
            <person name="Ohm R."/>
            <person name="Sun H."/>
            <person name="Tunlid A."/>
            <person name="Henrissat B."/>
            <person name="Grigoriev I.V."/>
            <person name="Hibbett D.S."/>
            <person name="Martin F."/>
        </authorList>
    </citation>
    <scope>NUCLEOTIDE SEQUENCE [LARGE SCALE GENOMIC DNA]</scope>
    <source>
        <strain evidence="2">F 1598</strain>
    </source>
</reference>
<dbReference type="OrthoDB" id="5987198at2759"/>
<accession>A0A0C3F7K3</accession>
<dbReference type="STRING" id="765440.A0A0C3F7K3"/>
<dbReference type="AlphaFoldDB" id="A0A0C3F7K3"/>
<proteinExistence type="predicted"/>
<dbReference type="EMBL" id="KN833040">
    <property type="protein sequence ID" value="KIM75904.1"/>
    <property type="molecule type" value="Genomic_DNA"/>
</dbReference>
<evidence type="ECO:0000313" key="1">
    <source>
        <dbReference type="EMBL" id="KIM75904.1"/>
    </source>
</evidence>
<evidence type="ECO:0008006" key="3">
    <source>
        <dbReference type="Google" id="ProtNLM"/>
    </source>
</evidence>
<gene>
    <name evidence="1" type="ORF">PILCRDRAFT_13113</name>
</gene>
<dbReference type="InParanoid" id="A0A0C3F7K3"/>
<name>A0A0C3F7K3_PILCF</name>
<dbReference type="Proteomes" id="UP000054166">
    <property type="component" value="Unassembled WGS sequence"/>
</dbReference>
<protein>
    <recommendedName>
        <fullName evidence="3">Protein kinase domain-containing protein</fullName>
    </recommendedName>
</protein>
<keyword evidence="2" id="KW-1185">Reference proteome</keyword>
<evidence type="ECO:0000313" key="2">
    <source>
        <dbReference type="Proteomes" id="UP000054166"/>
    </source>
</evidence>
<reference evidence="1 2" key="1">
    <citation type="submission" date="2014-04" db="EMBL/GenBank/DDBJ databases">
        <authorList>
            <consortium name="DOE Joint Genome Institute"/>
            <person name="Kuo A."/>
            <person name="Tarkka M."/>
            <person name="Buscot F."/>
            <person name="Kohler A."/>
            <person name="Nagy L.G."/>
            <person name="Floudas D."/>
            <person name="Copeland A."/>
            <person name="Barry K.W."/>
            <person name="Cichocki N."/>
            <person name="Veneault-Fourrey C."/>
            <person name="LaButti K."/>
            <person name="Lindquist E.A."/>
            <person name="Lipzen A."/>
            <person name="Lundell T."/>
            <person name="Morin E."/>
            <person name="Murat C."/>
            <person name="Sun H."/>
            <person name="Tunlid A."/>
            <person name="Henrissat B."/>
            <person name="Grigoriev I.V."/>
            <person name="Hibbett D.S."/>
            <person name="Martin F."/>
            <person name="Nordberg H.P."/>
            <person name="Cantor M.N."/>
            <person name="Hua S.X."/>
        </authorList>
    </citation>
    <scope>NUCLEOTIDE SEQUENCE [LARGE SCALE GENOMIC DNA]</scope>
    <source>
        <strain evidence="1 2">F 1598</strain>
    </source>
</reference>